<gene>
    <name evidence="2" type="ORF">ADS79_06350</name>
    <name evidence="1" type="ORF">BRE01_33220</name>
</gene>
<evidence type="ECO:0000313" key="2">
    <source>
        <dbReference type="EMBL" id="KNB73562.1"/>
    </source>
</evidence>
<dbReference type="AlphaFoldDB" id="A0A0K9YY30"/>
<dbReference type="Proteomes" id="UP000319578">
    <property type="component" value="Unassembled WGS sequence"/>
</dbReference>
<dbReference type="Proteomes" id="UP000036834">
    <property type="component" value="Unassembled WGS sequence"/>
</dbReference>
<dbReference type="EMBL" id="LGIQ01000005">
    <property type="protein sequence ID" value="KNB73562.1"/>
    <property type="molecule type" value="Genomic_DNA"/>
</dbReference>
<dbReference type="RefSeq" id="WP_049737566.1">
    <property type="nucleotide sequence ID" value="NZ_BJON01000013.1"/>
</dbReference>
<comment type="caution">
    <text evidence="2">The sequence shown here is derived from an EMBL/GenBank/DDBJ whole genome shotgun (WGS) entry which is preliminary data.</text>
</comment>
<proteinExistence type="predicted"/>
<reference evidence="1 4" key="3">
    <citation type="submission" date="2019-06" db="EMBL/GenBank/DDBJ databases">
        <title>Whole genome shotgun sequence of Brevibacillus reuszeri NBRC 15719.</title>
        <authorList>
            <person name="Hosoyama A."/>
            <person name="Uohara A."/>
            <person name="Ohji S."/>
            <person name="Ichikawa N."/>
        </authorList>
    </citation>
    <scope>NUCLEOTIDE SEQUENCE [LARGE SCALE GENOMIC DNA]</scope>
    <source>
        <strain evidence="1 4">NBRC 15719</strain>
    </source>
</reference>
<dbReference type="PATRIC" id="fig|54915.3.peg.6690"/>
<dbReference type="STRING" id="54915.ADS79_06350"/>
<evidence type="ECO:0000313" key="3">
    <source>
        <dbReference type="Proteomes" id="UP000036834"/>
    </source>
</evidence>
<dbReference type="Gene3D" id="3.30.70.270">
    <property type="match status" value="1"/>
</dbReference>
<name>A0A0K9YY30_9BACL</name>
<accession>A0A0K9YY30</accession>
<dbReference type="InterPro" id="IPR036390">
    <property type="entry name" value="WH_DNA-bd_sf"/>
</dbReference>
<organism evidence="2 3">
    <name type="scientific">Brevibacillus reuszeri</name>
    <dbReference type="NCBI Taxonomy" id="54915"/>
    <lineage>
        <taxon>Bacteria</taxon>
        <taxon>Bacillati</taxon>
        <taxon>Bacillota</taxon>
        <taxon>Bacilli</taxon>
        <taxon>Bacillales</taxon>
        <taxon>Paenibacillaceae</taxon>
        <taxon>Brevibacillus</taxon>
    </lineage>
</organism>
<reference evidence="3" key="1">
    <citation type="submission" date="2015-07" db="EMBL/GenBank/DDBJ databases">
        <title>Genome sequencing project for genomic taxonomy and phylogenomics of Bacillus-like bacteria.</title>
        <authorList>
            <person name="Liu B."/>
            <person name="Wang J."/>
            <person name="Zhu Y."/>
            <person name="Liu G."/>
            <person name="Chen Q."/>
            <person name="Chen Z."/>
            <person name="Lan J."/>
            <person name="Che J."/>
            <person name="Ge C."/>
            <person name="Shi H."/>
            <person name="Pan Z."/>
            <person name="Liu X."/>
        </authorList>
    </citation>
    <scope>NUCLEOTIDE SEQUENCE [LARGE SCALE GENOMIC DNA]</scope>
    <source>
        <strain evidence="3">DSM 9887</strain>
    </source>
</reference>
<dbReference type="InterPro" id="IPR043128">
    <property type="entry name" value="Rev_trsase/Diguanyl_cyclase"/>
</dbReference>
<dbReference type="SUPFAM" id="SSF46785">
    <property type="entry name" value="Winged helix' DNA-binding domain"/>
    <property type="match status" value="1"/>
</dbReference>
<reference evidence="2" key="2">
    <citation type="submission" date="2015-07" db="EMBL/GenBank/DDBJ databases">
        <title>MeaNS - Measles Nucleotide Surveillance Program.</title>
        <authorList>
            <person name="Tran T."/>
            <person name="Druce J."/>
        </authorList>
    </citation>
    <scope>NUCLEOTIDE SEQUENCE</scope>
    <source>
        <strain evidence="2">DSM 9887</strain>
    </source>
</reference>
<evidence type="ECO:0000313" key="1">
    <source>
        <dbReference type="EMBL" id="GED69620.1"/>
    </source>
</evidence>
<evidence type="ECO:0000313" key="4">
    <source>
        <dbReference type="Proteomes" id="UP000319578"/>
    </source>
</evidence>
<sequence>MEIRVAVIGPYDLLDEVLCIAATYPALAVLPIGYKDVQEVKHIVLQCKDEIDVFLFAGPIPYQIAREHIGDPKPMVYLPYNGTSLYRVFFQLLRESGTLFSERRLRFSIDVLNLEEVEQRLDELSIHVDHMYAMEYQLNQRAEDILRFHYDLWTSKKVDAIFTCVASVYWELTRLGVPCYRVTPTKTTIQDGLQRAQIEGRNFQLTDTQIAIGIINIENIVKKWSASEYELQRKKIAIQEILIDYGEEIQALMNWPDRNEVIFVTTRGVIERTTSMFTRFPLLERIDHRLNISASIGIGLGRTANEAQSKASEALSKAKLGDGGSCFIAMHDGNVVGPLGKEFHLAYSLRSNDPQRLNAARKSGLSIGTINKLISFCQNYGSSQITAADLANRFGVSLRSARRILSKLEQSQLAEIIGEEQPLCKGRPRQMYELKLQM</sequence>
<dbReference type="EMBL" id="BJON01000013">
    <property type="protein sequence ID" value="GED69620.1"/>
    <property type="molecule type" value="Genomic_DNA"/>
</dbReference>
<keyword evidence="4" id="KW-1185">Reference proteome</keyword>
<protein>
    <submittedName>
        <fullName evidence="1">Transcriptional regulator</fullName>
    </submittedName>
</protein>
<dbReference type="OrthoDB" id="4986073at2"/>